<sequence length="151" mass="16046">MHVISTFEHSSQLELAILSLEQDGIERGSIAAVPMEPVTERPPIPEAIHRMDGSKFFDIGALLSTVFSVLGASIGFRLRWGPIIWGIIGVAAGVAAAFVLWRLAGGKSSRPGGGSRPVSEVVLIVRCDESEAKRVIGILKKFSAGRIGKLG</sequence>
<keyword evidence="3" id="KW-1185">Reference proteome</keyword>
<accession>A0A841TZT7</accession>
<comment type="caution">
    <text evidence="2">The sequence shown here is derived from an EMBL/GenBank/DDBJ whole genome shotgun (WGS) entry which is preliminary data.</text>
</comment>
<reference evidence="2 3" key="1">
    <citation type="submission" date="2020-08" db="EMBL/GenBank/DDBJ databases">
        <title>Cohnella phylogeny.</title>
        <authorList>
            <person name="Dunlap C."/>
        </authorList>
    </citation>
    <scope>NUCLEOTIDE SEQUENCE [LARGE SCALE GENOMIC DNA]</scope>
    <source>
        <strain evidence="2 3">DSM 25239</strain>
    </source>
</reference>
<feature type="transmembrane region" description="Helical" evidence="1">
    <location>
        <begin position="82"/>
        <end position="101"/>
    </location>
</feature>
<dbReference type="EMBL" id="JACJVR010000079">
    <property type="protein sequence ID" value="MBB6693786.1"/>
    <property type="molecule type" value="Genomic_DNA"/>
</dbReference>
<dbReference type="Proteomes" id="UP000553776">
    <property type="component" value="Unassembled WGS sequence"/>
</dbReference>
<dbReference type="RefSeq" id="WP_185137762.1">
    <property type="nucleotide sequence ID" value="NZ_BORM01000033.1"/>
</dbReference>
<evidence type="ECO:0000313" key="3">
    <source>
        <dbReference type="Proteomes" id="UP000553776"/>
    </source>
</evidence>
<evidence type="ECO:0000313" key="2">
    <source>
        <dbReference type="EMBL" id="MBB6693786.1"/>
    </source>
</evidence>
<organism evidence="2 3">
    <name type="scientific">Cohnella xylanilytica</name>
    <dbReference type="NCBI Taxonomy" id="557555"/>
    <lineage>
        <taxon>Bacteria</taxon>
        <taxon>Bacillati</taxon>
        <taxon>Bacillota</taxon>
        <taxon>Bacilli</taxon>
        <taxon>Bacillales</taxon>
        <taxon>Paenibacillaceae</taxon>
        <taxon>Cohnella</taxon>
    </lineage>
</organism>
<evidence type="ECO:0000256" key="1">
    <source>
        <dbReference type="SAM" id="Phobius"/>
    </source>
</evidence>
<name>A0A841TZT7_9BACL</name>
<gene>
    <name evidence="2" type="ORF">H7B90_20520</name>
</gene>
<keyword evidence="1" id="KW-1133">Transmembrane helix</keyword>
<dbReference type="AlphaFoldDB" id="A0A841TZT7"/>
<protein>
    <submittedName>
        <fullName evidence="2">Uncharacterized protein</fullName>
    </submittedName>
</protein>
<proteinExistence type="predicted"/>
<feature type="transmembrane region" description="Helical" evidence="1">
    <location>
        <begin position="56"/>
        <end position="76"/>
    </location>
</feature>
<keyword evidence="1" id="KW-0472">Membrane</keyword>
<keyword evidence="1" id="KW-0812">Transmembrane</keyword>